<name>A0A3A9ADU7_9FIRM</name>
<keyword evidence="2" id="KW-0732">Signal</keyword>
<dbReference type="PROSITE" id="PS51257">
    <property type="entry name" value="PROKAR_LIPOPROTEIN"/>
    <property type="match status" value="1"/>
</dbReference>
<dbReference type="InterPro" id="IPR050490">
    <property type="entry name" value="Bact_solute-bd_prot1"/>
</dbReference>
<organism evidence="3 4">
    <name type="scientific">Parablautia intestinalis</name>
    <dbReference type="NCBI Taxonomy" id="2320100"/>
    <lineage>
        <taxon>Bacteria</taxon>
        <taxon>Bacillati</taxon>
        <taxon>Bacillota</taxon>
        <taxon>Clostridia</taxon>
        <taxon>Lachnospirales</taxon>
        <taxon>Lachnospiraceae</taxon>
        <taxon>Parablautia</taxon>
    </lineage>
</organism>
<sequence length="472" mass="51245">MKKRWKSIIALGLATAMCLSLAGCGSSGKDTASTGADSAGADSAAEDTAGGEDTSAPDSGAAESADSGDKVITFWNVGTEGADKETYEMAIRQFEENSASGYTIENIPTQNDKYKEKLVIAMSSGECPDMYTSWSGGPMNEYIDSGYAQPLDDLYEKYNLKDRFMEGAIEQASYNGKIYAIPVKNISIAGIYYNKDLFEQYDVSVPTTVSELESACDTFLANGIIPFTLANGPKWTGSMYFQCLAARKGGLEPFQKAAAGEGSFEDECFVYAGEKIQEWVNKGYFPEGFNSMSEDDGQATQFFYTEEAAMYLIGSWKTAAFKTDSDEAGNNFYDKVGWFSFPAVDGSDADPSILCGTMGDQFISFNCTDEKLDAAFEFATYLSSDETIEYMVGASLIPPVKGVEDLITDPISKSMIEASNKASAVQLWYDQYLSPAVANAHLDGNQEVFGLTMTPEDANKKMQQAMEEDLAE</sequence>
<accession>A0A3A9ADU7</accession>
<dbReference type="InterPro" id="IPR006059">
    <property type="entry name" value="SBP"/>
</dbReference>
<evidence type="ECO:0000256" key="2">
    <source>
        <dbReference type="SAM" id="SignalP"/>
    </source>
</evidence>
<dbReference type="SUPFAM" id="SSF53850">
    <property type="entry name" value="Periplasmic binding protein-like II"/>
    <property type="match status" value="1"/>
</dbReference>
<dbReference type="PANTHER" id="PTHR43649:SF14">
    <property type="entry name" value="BLR3389 PROTEIN"/>
    <property type="match status" value="1"/>
</dbReference>
<dbReference type="RefSeq" id="WP_120471421.1">
    <property type="nucleotide sequence ID" value="NZ_RAYQ01000019.1"/>
</dbReference>
<evidence type="ECO:0000256" key="1">
    <source>
        <dbReference type="SAM" id="MobiDB-lite"/>
    </source>
</evidence>
<feature type="signal peptide" evidence="2">
    <location>
        <begin position="1"/>
        <end position="22"/>
    </location>
</feature>
<gene>
    <name evidence="3" type="ORF">D7V94_16435</name>
</gene>
<dbReference type="Pfam" id="PF01547">
    <property type="entry name" value="SBP_bac_1"/>
    <property type="match status" value="1"/>
</dbReference>
<protein>
    <submittedName>
        <fullName evidence="3">Extracellular solute-binding protein</fullName>
    </submittedName>
</protein>
<dbReference type="Proteomes" id="UP000280696">
    <property type="component" value="Unassembled WGS sequence"/>
</dbReference>
<reference evidence="3 4" key="1">
    <citation type="submission" date="2018-09" db="EMBL/GenBank/DDBJ databases">
        <title>Murine metabolic-syndrome-specific gut microbial biobank.</title>
        <authorList>
            <person name="Liu C."/>
        </authorList>
    </citation>
    <scope>NUCLEOTIDE SEQUENCE [LARGE SCALE GENOMIC DNA]</scope>
    <source>
        <strain evidence="3 4">0.1xD8-82</strain>
    </source>
</reference>
<evidence type="ECO:0000313" key="3">
    <source>
        <dbReference type="EMBL" id="RKI89772.1"/>
    </source>
</evidence>
<dbReference type="OrthoDB" id="1929810at2"/>
<dbReference type="EMBL" id="RAYQ01000019">
    <property type="protein sequence ID" value="RKI89772.1"/>
    <property type="molecule type" value="Genomic_DNA"/>
</dbReference>
<feature type="region of interest" description="Disordered" evidence="1">
    <location>
        <begin position="24"/>
        <end position="66"/>
    </location>
</feature>
<dbReference type="PANTHER" id="PTHR43649">
    <property type="entry name" value="ARABINOSE-BINDING PROTEIN-RELATED"/>
    <property type="match status" value="1"/>
</dbReference>
<comment type="caution">
    <text evidence="3">The sequence shown here is derived from an EMBL/GenBank/DDBJ whole genome shotgun (WGS) entry which is preliminary data.</text>
</comment>
<dbReference type="AlphaFoldDB" id="A0A3A9ADU7"/>
<proteinExistence type="predicted"/>
<keyword evidence="4" id="KW-1185">Reference proteome</keyword>
<dbReference type="Gene3D" id="3.40.190.10">
    <property type="entry name" value="Periplasmic binding protein-like II"/>
    <property type="match status" value="2"/>
</dbReference>
<evidence type="ECO:0000313" key="4">
    <source>
        <dbReference type="Proteomes" id="UP000280696"/>
    </source>
</evidence>
<feature type="chain" id="PRO_5017310424" evidence="2">
    <location>
        <begin position="23"/>
        <end position="472"/>
    </location>
</feature>
<feature type="compositionally biased region" description="Low complexity" evidence="1">
    <location>
        <begin position="30"/>
        <end position="53"/>
    </location>
</feature>